<keyword evidence="2" id="KW-1185">Reference proteome</keyword>
<organism evidence="1 2">
    <name type="scientific">Ovis ammon polii x Ovis aries</name>
    <dbReference type="NCBI Taxonomy" id="2918886"/>
    <lineage>
        <taxon>Eukaryota</taxon>
        <taxon>Metazoa</taxon>
        <taxon>Chordata</taxon>
        <taxon>Craniata</taxon>
        <taxon>Vertebrata</taxon>
        <taxon>Euteleostomi</taxon>
        <taxon>Mammalia</taxon>
        <taxon>Eutheria</taxon>
        <taxon>Laurasiatheria</taxon>
        <taxon>Artiodactyla</taxon>
        <taxon>Ruminantia</taxon>
        <taxon>Pecora</taxon>
        <taxon>Bovidae</taxon>
        <taxon>Caprinae</taxon>
        <taxon>Ovis</taxon>
    </lineage>
</organism>
<accession>A0ACB9UI22</accession>
<dbReference type="Proteomes" id="UP001057279">
    <property type="component" value="Linkage Group LG17"/>
</dbReference>
<dbReference type="EMBL" id="CM043042">
    <property type="protein sequence ID" value="KAI4569013.1"/>
    <property type="molecule type" value="Genomic_DNA"/>
</dbReference>
<name>A0ACB9UI22_9CETA</name>
<reference evidence="1" key="1">
    <citation type="submission" date="2022-03" db="EMBL/GenBank/DDBJ databases">
        <title>Genomic analyses of argali, domestic sheep and their hybrids provide insights into chromosomal evolution, heterosis and genetic basis of agronomic traits.</title>
        <authorList>
            <person name="Li M."/>
        </authorList>
    </citation>
    <scope>NUCLEOTIDE SEQUENCE</scope>
    <source>
        <strain evidence="1">F1 hybrid</strain>
    </source>
</reference>
<comment type="caution">
    <text evidence="1">The sequence shown here is derived from an EMBL/GenBank/DDBJ whole genome shotgun (WGS) entry which is preliminary data.</text>
</comment>
<gene>
    <name evidence="1" type="ORF">MJG53_014631</name>
</gene>
<evidence type="ECO:0000313" key="1">
    <source>
        <dbReference type="EMBL" id="KAI4569013.1"/>
    </source>
</evidence>
<protein>
    <submittedName>
        <fullName evidence="1">Uncharacterized protein</fullName>
    </submittedName>
</protein>
<evidence type="ECO:0000313" key="2">
    <source>
        <dbReference type="Proteomes" id="UP001057279"/>
    </source>
</evidence>
<sequence>MAMMTRDSRQSPAFVTDDRVLASLLPTTLHPVASSSMIKFTLSKVVDMFSDLPERDTHFLVLPLNPSDVSLLQKPQQSDSQGMKRGRSSVGTLYSAVGPQTAGRPDMSTMAWSPLLLTLGALCTGSWAQAVLTQPPSVSGSLGQTVTISCSGSSSNIGLLGVSWYQQLPGSAPKTLIYDSNKRPSGVPDRFSGTKSGNTGTLTITSLQAEDEADYYCASADLSLKSPTVLQVGAGPGHQGSAPSLISPWGADSGNLSCSSCPISPVSVSASSLSQPLLTQPASLSASPGASARLSCTLSSGYNVGNSSIYWYQQKAGSPPWYLLYCYSDSNKNQSSRVRSHFFGSKDTSAKAGLLLISATGSGRG</sequence>
<proteinExistence type="predicted"/>